<gene>
    <name evidence="1" type="ORF">WOLCODRAFT_58215</name>
</gene>
<dbReference type="STRING" id="742152.A0A2H3J5P5"/>
<evidence type="ECO:0000313" key="1">
    <source>
        <dbReference type="EMBL" id="PCH35083.1"/>
    </source>
</evidence>
<organism evidence="1 2">
    <name type="scientific">Wolfiporia cocos (strain MD-104)</name>
    <name type="common">Brown rot fungus</name>
    <dbReference type="NCBI Taxonomy" id="742152"/>
    <lineage>
        <taxon>Eukaryota</taxon>
        <taxon>Fungi</taxon>
        <taxon>Dikarya</taxon>
        <taxon>Basidiomycota</taxon>
        <taxon>Agaricomycotina</taxon>
        <taxon>Agaricomycetes</taxon>
        <taxon>Polyporales</taxon>
        <taxon>Phaeolaceae</taxon>
        <taxon>Wolfiporia</taxon>
    </lineage>
</organism>
<accession>A0A2H3J5P5</accession>
<proteinExistence type="predicted"/>
<dbReference type="Proteomes" id="UP000218811">
    <property type="component" value="Unassembled WGS sequence"/>
</dbReference>
<name>A0A2H3J5P5_WOLCO</name>
<evidence type="ECO:0000313" key="2">
    <source>
        <dbReference type="Proteomes" id="UP000218811"/>
    </source>
</evidence>
<reference evidence="1 2" key="1">
    <citation type="journal article" date="2012" name="Science">
        <title>The Paleozoic origin of enzymatic lignin decomposition reconstructed from 31 fungal genomes.</title>
        <authorList>
            <person name="Floudas D."/>
            <person name="Binder M."/>
            <person name="Riley R."/>
            <person name="Barry K."/>
            <person name="Blanchette R.A."/>
            <person name="Henrissat B."/>
            <person name="Martinez A.T."/>
            <person name="Otillar R."/>
            <person name="Spatafora J.W."/>
            <person name="Yadav J.S."/>
            <person name="Aerts A."/>
            <person name="Benoit I."/>
            <person name="Boyd A."/>
            <person name="Carlson A."/>
            <person name="Copeland A."/>
            <person name="Coutinho P.M."/>
            <person name="de Vries R.P."/>
            <person name="Ferreira P."/>
            <person name="Findley K."/>
            <person name="Foster B."/>
            <person name="Gaskell J."/>
            <person name="Glotzer D."/>
            <person name="Gorecki P."/>
            <person name="Heitman J."/>
            <person name="Hesse C."/>
            <person name="Hori C."/>
            <person name="Igarashi K."/>
            <person name="Jurgens J.A."/>
            <person name="Kallen N."/>
            <person name="Kersten P."/>
            <person name="Kohler A."/>
            <person name="Kuees U."/>
            <person name="Kumar T.K.A."/>
            <person name="Kuo A."/>
            <person name="LaButti K."/>
            <person name="Larrondo L.F."/>
            <person name="Lindquist E."/>
            <person name="Ling A."/>
            <person name="Lombard V."/>
            <person name="Lucas S."/>
            <person name="Lundell T."/>
            <person name="Martin R."/>
            <person name="McLaughlin D.J."/>
            <person name="Morgenstern I."/>
            <person name="Morin E."/>
            <person name="Murat C."/>
            <person name="Nagy L.G."/>
            <person name="Nolan M."/>
            <person name="Ohm R.A."/>
            <person name="Patyshakuliyeva A."/>
            <person name="Rokas A."/>
            <person name="Ruiz-Duenas F.J."/>
            <person name="Sabat G."/>
            <person name="Salamov A."/>
            <person name="Samejima M."/>
            <person name="Schmutz J."/>
            <person name="Slot J.C."/>
            <person name="St John F."/>
            <person name="Stenlid J."/>
            <person name="Sun H."/>
            <person name="Sun S."/>
            <person name="Syed K."/>
            <person name="Tsang A."/>
            <person name="Wiebenga A."/>
            <person name="Young D."/>
            <person name="Pisabarro A."/>
            <person name="Eastwood D.C."/>
            <person name="Martin F."/>
            <person name="Cullen D."/>
            <person name="Grigoriev I.V."/>
            <person name="Hibbett D.S."/>
        </authorList>
    </citation>
    <scope>NUCLEOTIDE SEQUENCE [LARGE SCALE GENOMIC DNA]</scope>
    <source>
        <strain evidence="1 2">MD-104</strain>
    </source>
</reference>
<dbReference type="EMBL" id="KB467843">
    <property type="protein sequence ID" value="PCH35083.1"/>
    <property type="molecule type" value="Genomic_DNA"/>
</dbReference>
<protein>
    <submittedName>
        <fullName evidence="1">Uncharacterized protein</fullName>
    </submittedName>
</protein>
<keyword evidence="2" id="KW-1185">Reference proteome</keyword>
<feature type="non-terminal residue" evidence="1">
    <location>
        <position position="1"/>
    </location>
</feature>
<feature type="non-terminal residue" evidence="1">
    <location>
        <position position="125"/>
    </location>
</feature>
<dbReference type="OMA" id="LEWHAGS"/>
<sequence length="125" mass="13068">YTRAGGRVVAGFNFPVDLPPRDFLPFFQRWGLAWARKDGDRTRTTFALNPAGVPAPLRAAALARAYSTDAVPLDGVAPAHAVYAAAGPDSGCAAAWARVGAGYIGYVGGLDAETESVRLVLEMCG</sequence>
<dbReference type="OrthoDB" id="245563at2759"/>
<dbReference type="AlphaFoldDB" id="A0A2H3J5P5"/>